<proteinExistence type="predicted"/>
<dbReference type="InterPro" id="IPR036598">
    <property type="entry name" value="GOLD_dom_sf"/>
</dbReference>
<reference evidence="3" key="2">
    <citation type="submission" date="2025-09" db="UniProtKB">
        <authorList>
            <consortium name="Ensembl"/>
        </authorList>
    </citation>
    <scope>IDENTIFICATION</scope>
</reference>
<feature type="signal peptide" evidence="1">
    <location>
        <begin position="1"/>
        <end position="26"/>
    </location>
</feature>
<evidence type="ECO:0000313" key="3">
    <source>
        <dbReference type="Ensembl" id="ENSCLMP00005009689.1"/>
    </source>
</evidence>
<dbReference type="Proteomes" id="UP000694565">
    <property type="component" value="Unplaced"/>
</dbReference>
<evidence type="ECO:0000256" key="1">
    <source>
        <dbReference type="SAM" id="SignalP"/>
    </source>
</evidence>
<dbReference type="AlphaFoldDB" id="A0A8C2YZX5"/>
<dbReference type="Pfam" id="PF01105">
    <property type="entry name" value="EMP24_GP25L"/>
    <property type="match status" value="1"/>
</dbReference>
<feature type="chain" id="PRO_5034959430" evidence="1">
    <location>
        <begin position="27"/>
        <end position="140"/>
    </location>
</feature>
<protein>
    <submittedName>
        <fullName evidence="3">Transmembrane p24 trafficking protein 1a</fullName>
    </submittedName>
</protein>
<keyword evidence="4" id="KW-1185">Reference proteome</keyword>
<dbReference type="GeneTree" id="ENSGT00940000158445"/>
<dbReference type="InterPro" id="IPR009038">
    <property type="entry name" value="GOLD_dom"/>
</dbReference>
<organism evidence="3 4">
    <name type="scientific">Cyclopterus lumpus</name>
    <name type="common">Lumpsucker</name>
    <dbReference type="NCBI Taxonomy" id="8103"/>
    <lineage>
        <taxon>Eukaryota</taxon>
        <taxon>Metazoa</taxon>
        <taxon>Chordata</taxon>
        <taxon>Craniata</taxon>
        <taxon>Vertebrata</taxon>
        <taxon>Euteleostomi</taxon>
        <taxon>Actinopterygii</taxon>
        <taxon>Neopterygii</taxon>
        <taxon>Teleostei</taxon>
        <taxon>Neoteleostei</taxon>
        <taxon>Acanthomorphata</taxon>
        <taxon>Eupercaria</taxon>
        <taxon>Perciformes</taxon>
        <taxon>Cottioidei</taxon>
        <taxon>Cottales</taxon>
        <taxon>Cyclopteridae</taxon>
        <taxon>Cyclopterus</taxon>
    </lineage>
</organism>
<dbReference type="Ensembl" id="ENSCLMT00005010506.1">
    <property type="protein sequence ID" value="ENSCLMP00005009689.1"/>
    <property type="gene ID" value="ENSCLMG00005005317.1"/>
</dbReference>
<accession>A0A8C2YZX5</accession>
<evidence type="ECO:0000259" key="2">
    <source>
        <dbReference type="Pfam" id="PF01105"/>
    </source>
</evidence>
<feature type="domain" description="GOLD" evidence="2">
    <location>
        <begin position="34"/>
        <end position="94"/>
    </location>
</feature>
<keyword evidence="1" id="KW-0732">Signal</keyword>
<dbReference type="SUPFAM" id="SSF101576">
    <property type="entry name" value="Supernatant protein factor (SPF), C-terminal domain"/>
    <property type="match status" value="1"/>
</dbReference>
<name>A0A8C2YZX5_CYCLU</name>
<reference evidence="3" key="1">
    <citation type="submission" date="2025-08" db="UniProtKB">
        <authorList>
            <consortium name="Ensembl"/>
        </authorList>
    </citation>
    <scope>IDENTIFICATION</scope>
</reference>
<evidence type="ECO:0000313" key="4">
    <source>
        <dbReference type="Proteomes" id="UP000694565"/>
    </source>
</evidence>
<sequence>CVIGLNESTPLRLLACFILTVDLTLGSGPNKDVEFTFLLSAGSTECFYQTTARNDSLEVEYQVTAGSGLDVGFVLISPSGYQLVSDFRRSDAIHMTTCGGSPSGPASTWSSCSPSPSLKSTPCDASLMTPGGRTCSRNAT</sequence>